<sequence>MGRKSKYSKELKLSIVKRYFDGEGSTVSLAEEINTANEVVSNWVKQYKAFGENAFDTSSKNTFYIKNNKRKVSWSICMGQEKIKKSW</sequence>
<name>A0A829ZAD1_9FIRM</name>
<dbReference type="SUPFAM" id="SSF48295">
    <property type="entry name" value="TrpR-like"/>
    <property type="match status" value="1"/>
</dbReference>
<accession>A0A829ZAD1</accession>
<proteinExistence type="predicted"/>
<reference evidence="1 2" key="1">
    <citation type="journal article" date="2020" name="Microbiome">
        <title>Single-cell genomics of uncultured bacteria reveals dietary fiber responders in the mouse gut microbiota.</title>
        <authorList>
            <person name="Chijiiwa R."/>
            <person name="Hosokawa M."/>
            <person name="Kogawa M."/>
            <person name="Nishikawa Y."/>
            <person name="Ide K."/>
            <person name="Sakanashi C."/>
            <person name="Takahashi K."/>
            <person name="Takeyama H."/>
        </authorList>
    </citation>
    <scope>NUCLEOTIDE SEQUENCE [LARGE SCALE GENOMIC DNA]</scope>
    <source>
        <strain evidence="1">IMSAGC_017</strain>
    </source>
</reference>
<dbReference type="GO" id="GO:0004803">
    <property type="term" value="F:transposase activity"/>
    <property type="evidence" value="ECO:0007669"/>
    <property type="project" value="InterPro"/>
</dbReference>
<dbReference type="InterPro" id="IPR010921">
    <property type="entry name" value="Trp_repressor/repl_initiator"/>
</dbReference>
<dbReference type="EMBL" id="BLMI01000120">
    <property type="protein sequence ID" value="GFI40997.1"/>
    <property type="molecule type" value="Genomic_DNA"/>
</dbReference>
<dbReference type="InterPro" id="IPR002514">
    <property type="entry name" value="Transposase_8"/>
</dbReference>
<dbReference type="AlphaFoldDB" id="A0A829ZAD1"/>
<dbReference type="GO" id="GO:0006313">
    <property type="term" value="P:DNA transposition"/>
    <property type="evidence" value="ECO:0007669"/>
    <property type="project" value="InterPro"/>
</dbReference>
<dbReference type="Pfam" id="PF01527">
    <property type="entry name" value="HTH_Tnp_1"/>
    <property type="match status" value="1"/>
</dbReference>
<comment type="caution">
    <text evidence="1">The sequence shown here is derived from an EMBL/GenBank/DDBJ whole genome shotgun (WGS) entry which is preliminary data.</text>
</comment>
<protein>
    <recommendedName>
        <fullName evidence="3">Transposase</fullName>
    </recommendedName>
</protein>
<dbReference type="InterPro" id="IPR036388">
    <property type="entry name" value="WH-like_DNA-bd_sf"/>
</dbReference>
<dbReference type="RefSeq" id="WP_279155454.1">
    <property type="nucleotide sequence ID" value="NZ_CANARU010000057.1"/>
</dbReference>
<organism evidence="1 2">
    <name type="scientific">Thomasclavelia cocleata</name>
    <dbReference type="NCBI Taxonomy" id="69824"/>
    <lineage>
        <taxon>Bacteria</taxon>
        <taxon>Bacillati</taxon>
        <taxon>Bacillota</taxon>
        <taxon>Erysipelotrichia</taxon>
        <taxon>Erysipelotrichales</taxon>
        <taxon>Coprobacillaceae</taxon>
        <taxon>Thomasclavelia</taxon>
    </lineage>
</organism>
<evidence type="ECO:0008006" key="3">
    <source>
        <dbReference type="Google" id="ProtNLM"/>
    </source>
</evidence>
<dbReference type="Gene3D" id="1.10.10.10">
    <property type="entry name" value="Winged helix-like DNA-binding domain superfamily/Winged helix DNA-binding domain"/>
    <property type="match status" value="1"/>
</dbReference>
<evidence type="ECO:0000313" key="1">
    <source>
        <dbReference type="EMBL" id="GFI40997.1"/>
    </source>
</evidence>
<dbReference type="Proteomes" id="UP000490821">
    <property type="component" value="Unassembled WGS sequence"/>
</dbReference>
<evidence type="ECO:0000313" key="2">
    <source>
        <dbReference type="Proteomes" id="UP000490821"/>
    </source>
</evidence>
<dbReference type="GO" id="GO:0043565">
    <property type="term" value="F:sequence-specific DNA binding"/>
    <property type="evidence" value="ECO:0007669"/>
    <property type="project" value="InterPro"/>
</dbReference>
<gene>
    <name evidence="1" type="ORF">IMSAGC017_01037</name>
</gene>